<keyword evidence="2" id="KW-1185">Reference proteome</keyword>
<evidence type="ECO:0000313" key="1">
    <source>
        <dbReference type="EMBL" id="KAJ4957018.1"/>
    </source>
</evidence>
<dbReference type="Proteomes" id="UP001141806">
    <property type="component" value="Unassembled WGS sequence"/>
</dbReference>
<dbReference type="EMBL" id="JAMYWD010000011">
    <property type="protein sequence ID" value="KAJ4957018.1"/>
    <property type="molecule type" value="Genomic_DNA"/>
</dbReference>
<gene>
    <name evidence="1" type="ORF">NE237_013801</name>
</gene>
<organism evidence="1 2">
    <name type="scientific">Protea cynaroides</name>
    <dbReference type="NCBI Taxonomy" id="273540"/>
    <lineage>
        <taxon>Eukaryota</taxon>
        <taxon>Viridiplantae</taxon>
        <taxon>Streptophyta</taxon>
        <taxon>Embryophyta</taxon>
        <taxon>Tracheophyta</taxon>
        <taxon>Spermatophyta</taxon>
        <taxon>Magnoliopsida</taxon>
        <taxon>Proteales</taxon>
        <taxon>Proteaceae</taxon>
        <taxon>Protea</taxon>
    </lineage>
</organism>
<reference evidence="1" key="1">
    <citation type="journal article" date="2023" name="Plant J.">
        <title>The genome of the king protea, Protea cynaroides.</title>
        <authorList>
            <person name="Chang J."/>
            <person name="Duong T.A."/>
            <person name="Schoeman C."/>
            <person name="Ma X."/>
            <person name="Roodt D."/>
            <person name="Barker N."/>
            <person name="Li Z."/>
            <person name="Van de Peer Y."/>
            <person name="Mizrachi E."/>
        </authorList>
    </citation>
    <scope>NUCLEOTIDE SEQUENCE</scope>
    <source>
        <tissue evidence="1">Young leaves</tissue>
    </source>
</reference>
<name>A0A9Q0K0H7_9MAGN</name>
<accession>A0A9Q0K0H7</accession>
<proteinExistence type="predicted"/>
<protein>
    <submittedName>
        <fullName evidence="1">Uncharacterized protein</fullName>
    </submittedName>
</protein>
<dbReference type="AlphaFoldDB" id="A0A9Q0K0H7"/>
<evidence type="ECO:0000313" key="2">
    <source>
        <dbReference type="Proteomes" id="UP001141806"/>
    </source>
</evidence>
<comment type="caution">
    <text evidence="1">The sequence shown here is derived from an EMBL/GenBank/DDBJ whole genome shotgun (WGS) entry which is preliminary data.</text>
</comment>
<sequence>MARLNVFFGSNGLFVIFFLRKMKHEKPEKKNIGLVSYGLLVMDDEIFVKSDIGEDEDFGVRMNQSRQNKNLDSLRACPFDETLRSKEIFTFSIRSQFDSRYSTRLVFKFFNIF</sequence>